<proteinExistence type="predicted"/>
<comment type="caution">
    <text evidence="1">The sequence shown here is derived from an EMBL/GenBank/DDBJ whole genome shotgun (WGS) entry which is preliminary data.</text>
</comment>
<keyword evidence="1" id="KW-0418">Kinase</keyword>
<accession>A0ACC1HIN9</accession>
<name>A0ACC1HIN9_9FUNG</name>
<evidence type="ECO:0000313" key="2">
    <source>
        <dbReference type="Proteomes" id="UP001145114"/>
    </source>
</evidence>
<keyword evidence="1" id="KW-0808">Transferase</keyword>
<keyword evidence="2" id="KW-1185">Reference proteome</keyword>
<protein>
    <submittedName>
        <fullName evidence="1">Phosphatidylinositol-4- kinase</fullName>
        <ecNumber evidence="1">2.7.1.67</ecNumber>
    </submittedName>
</protein>
<feature type="non-terminal residue" evidence="1">
    <location>
        <position position="552"/>
    </location>
</feature>
<reference evidence="1" key="1">
    <citation type="submission" date="2022-06" db="EMBL/GenBank/DDBJ databases">
        <title>Phylogenomic reconstructions and comparative analyses of Kickxellomycotina fungi.</title>
        <authorList>
            <person name="Reynolds N.K."/>
            <person name="Stajich J.E."/>
            <person name="Barry K."/>
            <person name="Grigoriev I.V."/>
            <person name="Crous P."/>
            <person name="Smith M.E."/>
        </authorList>
    </citation>
    <scope>NUCLEOTIDE SEQUENCE</scope>
    <source>
        <strain evidence="1">RSA 2271</strain>
    </source>
</reference>
<dbReference type="EMBL" id="JAMZIH010006574">
    <property type="protein sequence ID" value="KAJ1673779.1"/>
    <property type="molecule type" value="Genomic_DNA"/>
</dbReference>
<dbReference type="EC" id="2.7.1.67" evidence="1"/>
<gene>
    <name evidence="1" type="primary">STT4_2</name>
    <name evidence="1" type="ORF">EV182_004571</name>
</gene>
<sequence>MAASDSHSDPIVQKLLAQCPPLPPDHHTSADAARPMTLRHLNGILGLAKLLQMSRSATARRRLFDQLATHVRALPFYVYESCTRWTDERTSEHSFSYRLVSQLLATARQESDLSEEIMGLVWKYHAQLVSCILDSSPTHVCVFAIPSLLGAMEAMKSTKYRFCANDVLEARKLGDRLVAPDFGNAVHSATSRAAKIIVARRVVRHYMQRGILFSATLILSHYLIVVQAVLESLVARTLVSAGALTLSQISEKGPRELWRLMAGINFSKDSVLHSEELSESFRRLYAITTVSYGEMRNLAERSLDPHSGHTIPEPSIDEAVSFMCRCLYVGTLLCIQLDDLDDSFLKSILDHVKGKTSHKFPRLTTTCFHVLPVVATFFKHSRRLIMHELITYITCPNTASCDPTIYEFMIPRLDNLIDPATEALVCCMRLESRLGADTSLITGTIHTMMSVLASTPIALSSAGSDAQTLEANRLERIHRNLLLAISRISVTFHDESIILFSRNMIRTSKIGTNRQVRPLLLESILEMATYADHETFMDIIKEALRYIGSSAT</sequence>
<organism evidence="1 2">
    <name type="scientific">Spiromyces aspiralis</name>
    <dbReference type="NCBI Taxonomy" id="68401"/>
    <lineage>
        <taxon>Eukaryota</taxon>
        <taxon>Fungi</taxon>
        <taxon>Fungi incertae sedis</taxon>
        <taxon>Zoopagomycota</taxon>
        <taxon>Kickxellomycotina</taxon>
        <taxon>Kickxellomycetes</taxon>
        <taxon>Kickxellales</taxon>
        <taxon>Kickxellaceae</taxon>
        <taxon>Spiromyces</taxon>
    </lineage>
</organism>
<dbReference type="Proteomes" id="UP001145114">
    <property type="component" value="Unassembled WGS sequence"/>
</dbReference>
<evidence type="ECO:0000313" key="1">
    <source>
        <dbReference type="EMBL" id="KAJ1673779.1"/>
    </source>
</evidence>